<keyword evidence="2" id="KW-1185">Reference proteome</keyword>
<name>A0ACB6YZ59_THEGA</name>
<comment type="caution">
    <text evidence="1">The sequence shown here is derived from an EMBL/GenBank/DDBJ whole genome shotgun (WGS) entry which is preliminary data.</text>
</comment>
<evidence type="ECO:0000313" key="2">
    <source>
        <dbReference type="Proteomes" id="UP000886501"/>
    </source>
</evidence>
<sequence length="192" mass="21979">MSLGMRTKGWDKNPPLRDCPYGIFRKHMQRSLMGFGSLATAFYSHDLISETALNESHGTSNPGKGNMCYFHEQLEHHKNDSTTEYKTMCRAVEALLCRFPGIRHDIAQYNQDTQPFISKIRKVMRGAHAAHNADVNIIRWDIFILSHNDAKKRGWSMPAMIEKTSCGIKSEFTAQFLLPFSEHNKYLKDPAT</sequence>
<proteinExistence type="predicted"/>
<evidence type="ECO:0000313" key="1">
    <source>
        <dbReference type="EMBL" id="KAF9642730.1"/>
    </source>
</evidence>
<accession>A0ACB6YZ59</accession>
<protein>
    <submittedName>
        <fullName evidence="1">Uncharacterized protein</fullName>
    </submittedName>
</protein>
<reference evidence="1" key="1">
    <citation type="submission" date="2019-10" db="EMBL/GenBank/DDBJ databases">
        <authorList>
            <consortium name="DOE Joint Genome Institute"/>
            <person name="Kuo A."/>
            <person name="Miyauchi S."/>
            <person name="Kiss E."/>
            <person name="Drula E."/>
            <person name="Kohler A."/>
            <person name="Sanchez-Garcia M."/>
            <person name="Andreopoulos B."/>
            <person name="Barry K.W."/>
            <person name="Bonito G."/>
            <person name="Buee M."/>
            <person name="Carver A."/>
            <person name="Chen C."/>
            <person name="Cichocki N."/>
            <person name="Clum A."/>
            <person name="Culley D."/>
            <person name="Crous P.W."/>
            <person name="Fauchery L."/>
            <person name="Girlanda M."/>
            <person name="Hayes R."/>
            <person name="Keri Z."/>
            <person name="Labutti K."/>
            <person name="Lipzen A."/>
            <person name="Lombard V."/>
            <person name="Magnuson J."/>
            <person name="Maillard F."/>
            <person name="Morin E."/>
            <person name="Murat C."/>
            <person name="Nolan M."/>
            <person name="Ohm R."/>
            <person name="Pangilinan J."/>
            <person name="Pereira M."/>
            <person name="Perotto S."/>
            <person name="Peter M."/>
            <person name="Riley R."/>
            <person name="Sitrit Y."/>
            <person name="Stielow B."/>
            <person name="Szollosi G."/>
            <person name="Zifcakova L."/>
            <person name="Stursova M."/>
            <person name="Spatafora J.W."/>
            <person name="Tedersoo L."/>
            <person name="Vaario L.-M."/>
            <person name="Yamada A."/>
            <person name="Yan M."/>
            <person name="Wang P."/>
            <person name="Xu J."/>
            <person name="Bruns T."/>
            <person name="Baldrian P."/>
            <person name="Vilgalys R."/>
            <person name="Henrissat B."/>
            <person name="Grigoriev I.V."/>
            <person name="Hibbett D."/>
            <person name="Nagy L.G."/>
            <person name="Martin F.M."/>
        </authorList>
    </citation>
    <scope>NUCLEOTIDE SEQUENCE</scope>
    <source>
        <strain evidence="1">P2</strain>
    </source>
</reference>
<gene>
    <name evidence="1" type="ORF">BDM02DRAFT_3192787</name>
</gene>
<dbReference type="Proteomes" id="UP000886501">
    <property type="component" value="Unassembled WGS sequence"/>
</dbReference>
<dbReference type="EMBL" id="MU118374">
    <property type="protein sequence ID" value="KAF9642730.1"/>
    <property type="molecule type" value="Genomic_DNA"/>
</dbReference>
<organism evidence="1 2">
    <name type="scientific">Thelephora ganbajun</name>
    <name type="common">Ganba fungus</name>
    <dbReference type="NCBI Taxonomy" id="370292"/>
    <lineage>
        <taxon>Eukaryota</taxon>
        <taxon>Fungi</taxon>
        <taxon>Dikarya</taxon>
        <taxon>Basidiomycota</taxon>
        <taxon>Agaricomycotina</taxon>
        <taxon>Agaricomycetes</taxon>
        <taxon>Thelephorales</taxon>
        <taxon>Thelephoraceae</taxon>
        <taxon>Thelephora</taxon>
    </lineage>
</organism>
<reference evidence="1" key="2">
    <citation type="journal article" date="2020" name="Nat. Commun.">
        <title>Large-scale genome sequencing of mycorrhizal fungi provides insights into the early evolution of symbiotic traits.</title>
        <authorList>
            <person name="Miyauchi S."/>
            <person name="Kiss E."/>
            <person name="Kuo A."/>
            <person name="Drula E."/>
            <person name="Kohler A."/>
            <person name="Sanchez-Garcia M."/>
            <person name="Morin E."/>
            <person name="Andreopoulos B."/>
            <person name="Barry K.W."/>
            <person name="Bonito G."/>
            <person name="Buee M."/>
            <person name="Carver A."/>
            <person name="Chen C."/>
            <person name="Cichocki N."/>
            <person name="Clum A."/>
            <person name="Culley D."/>
            <person name="Crous P.W."/>
            <person name="Fauchery L."/>
            <person name="Girlanda M."/>
            <person name="Hayes R.D."/>
            <person name="Keri Z."/>
            <person name="LaButti K."/>
            <person name="Lipzen A."/>
            <person name="Lombard V."/>
            <person name="Magnuson J."/>
            <person name="Maillard F."/>
            <person name="Murat C."/>
            <person name="Nolan M."/>
            <person name="Ohm R.A."/>
            <person name="Pangilinan J."/>
            <person name="Pereira M.F."/>
            <person name="Perotto S."/>
            <person name="Peter M."/>
            <person name="Pfister S."/>
            <person name="Riley R."/>
            <person name="Sitrit Y."/>
            <person name="Stielow J.B."/>
            <person name="Szollosi G."/>
            <person name="Zifcakova L."/>
            <person name="Stursova M."/>
            <person name="Spatafora J.W."/>
            <person name="Tedersoo L."/>
            <person name="Vaario L.M."/>
            <person name="Yamada A."/>
            <person name="Yan M."/>
            <person name="Wang P."/>
            <person name="Xu J."/>
            <person name="Bruns T."/>
            <person name="Baldrian P."/>
            <person name="Vilgalys R."/>
            <person name="Dunand C."/>
            <person name="Henrissat B."/>
            <person name="Grigoriev I.V."/>
            <person name="Hibbett D."/>
            <person name="Nagy L.G."/>
            <person name="Martin F.M."/>
        </authorList>
    </citation>
    <scope>NUCLEOTIDE SEQUENCE</scope>
    <source>
        <strain evidence="1">P2</strain>
    </source>
</reference>